<dbReference type="HOGENOM" id="CLU_112450_2_0_10"/>
<sequence length="154" mass="18117">MKKYIACFIIVLSSFTVLKANAVCPQRLSPQEFNKKQQEYITEQAGLTTVESSAFFKLFFELQSKKRENGKEINRLMKSAKNGLTEKEYDETLTKIYLLRKENAELELEYYKKYKDIISNQKIYDVMKAEAKFHREIIRGMHQRGRGGKNRNSN</sequence>
<organism evidence="2 3">
    <name type="scientific">Bacteroides coprosuis DSM 18011</name>
    <dbReference type="NCBI Taxonomy" id="679937"/>
    <lineage>
        <taxon>Bacteria</taxon>
        <taxon>Pseudomonadati</taxon>
        <taxon>Bacteroidota</taxon>
        <taxon>Bacteroidia</taxon>
        <taxon>Bacteroidales</taxon>
        <taxon>Bacteroidaceae</taxon>
        <taxon>Bacteroides</taxon>
    </lineage>
</organism>
<dbReference type="OrthoDB" id="1081813at2"/>
<evidence type="ECO:0008006" key="4">
    <source>
        <dbReference type="Google" id="ProtNLM"/>
    </source>
</evidence>
<proteinExistence type="predicted"/>
<dbReference type="EMBL" id="CM001167">
    <property type="protein sequence ID" value="EGJ72571.1"/>
    <property type="molecule type" value="Genomic_DNA"/>
</dbReference>
<evidence type="ECO:0000313" key="3">
    <source>
        <dbReference type="Proteomes" id="UP000018439"/>
    </source>
</evidence>
<dbReference type="Proteomes" id="UP000018439">
    <property type="component" value="Chromosome"/>
</dbReference>
<dbReference type="eggNOG" id="ENOG5033IRG">
    <property type="taxonomic scope" value="Bacteria"/>
</dbReference>
<evidence type="ECO:0000256" key="1">
    <source>
        <dbReference type="SAM" id="SignalP"/>
    </source>
</evidence>
<evidence type="ECO:0000313" key="2">
    <source>
        <dbReference type="EMBL" id="EGJ72571.1"/>
    </source>
</evidence>
<protein>
    <recommendedName>
        <fullName evidence="4">DUF4168 domain-containing protein</fullName>
    </recommendedName>
</protein>
<dbReference type="AlphaFoldDB" id="F3ZNZ8"/>
<name>F3ZNZ8_9BACE</name>
<reference evidence="2 3" key="1">
    <citation type="journal article" date="2011" name="Stand. Genomic Sci.">
        <title>Non-contiguous finished genome sequence of Bacteroides coprosuis type strain (PC139).</title>
        <authorList>
            <person name="Land M."/>
            <person name="Held B."/>
            <person name="Gronow S."/>
            <person name="Abt B."/>
            <person name="Lucas S."/>
            <person name="Del Rio T.G."/>
            <person name="Nolan M."/>
            <person name="Tice H."/>
            <person name="Cheng J.F."/>
            <person name="Pitluck S."/>
            <person name="Liolios K."/>
            <person name="Pagani I."/>
            <person name="Ivanova N."/>
            <person name="Mavromatis K."/>
            <person name="Mikhailova N."/>
            <person name="Pati A."/>
            <person name="Tapia R."/>
            <person name="Han C."/>
            <person name="Goodwin L."/>
            <person name="Chen A."/>
            <person name="Palaniappan K."/>
            <person name="Hauser L."/>
            <person name="Brambilla E.M."/>
            <person name="Rohde M."/>
            <person name="Goker M."/>
            <person name="Detter J.C."/>
            <person name="Woyke T."/>
            <person name="Bristow J."/>
            <person name="Eisen J.A."/>
            <person name="Markowitz V."/>
            <person name="Hugenholtz P."/>
            <person name="Kyrpides N.C."/>
            <person name="Klenk H.P."/>
            <person name="Lapidus A."/>
        </authorList>
    </citation>
    <scope>NUCLEOTIDE SEQUENCE</scope>
    <source>
        <strain evidence="2 3">DSM 18011</strain>
    </source>
</reference>
<feature type="chain" id="PRO_5003309360" description="DUF4168 domain-containing protein" evidence="1">
    <location>
        <begin position="23"/>
        <end position="154"/>
    </location>
</feature>
<dbReference type="STRING" id="679937.Bcop_2419"/>
<accession>F3ZNZ8</accession>
<feature type="signal peptide" evidence="1">
    <location>
        <begin position="1"/>
        <end position="22"/>
    </location>
</feature>
<keyword evidence="3" id="KW-1185">Reference proteome</keyword>
<keyword evidence="1" id="KW-0732">Signal</keyword>
<gene>
    <name evidence="2" type="ORF">Bcop_2419</name>
</gene>